<sequence length="161" mass="16963">MKKFHLPLLAALPALMASCASSGGNVNDYQRNSYATYEECIQANQKYIDQGMQNPCTRQNQTAGGGYYGPWFFFWGGGLGRVVGYNGDGTSSRTGYQVDRDGQLTGRFQAPQISRGGFSTGGRGTGSVRSPSGSGSVRSTTPPRIILPGTNGNRTGGSFGG</sequence>
<dbReference type="PROSITE" id="PS51257">
    <property type="entry name" value="PROKAR_LIPOPROTEIN"/>
    <property type="match status" value="1"/>
</dbReference>
<dbReference type="EMBL" id="RXPE01000001">
    <property type="protein sequence ID" value="RTR30816.1"/>
    <property type="molecule type" value="Genomic_DNA"/>
</dbReference>
<evidence type="ECO:0000313" key="4">
    <source>
        <dbReference type="Proteomes" id="UP000277766"/>
    </source>
</evidence>
<dbReference type="Proteomes" id="UP000277766">
    <property type="component" value="Unassembled WGS sequence"/>
</dbReference>
<accession>A0A431W5Y2</accession>
<dbReference type="AlphaFoldDB" id="A0A431W5Y2"/>
<dbReference type="OrthoDB" id="71917at2"/>
<dbReference type="RefSeq" id="WP_126350844.1">
    <property type="nucleotide sequence ID" value="NZ_CP086380.1"/>
</dbReference>
<feature type="compositionally biased region" description="Low complexity" evidence="1">
    <location>
        <begin position="126"/>
        <end position="143"/>
    </location>
</feature>
<evidence type="ECO:0000313" key="3">
    <source>
        <dbReference type="EMBL" id="RTR30816.1"/>
    </source>
</evidence>
<organism evidence="3 4">
    <name type="scientific">Deinococcus radiophilus</name>
    <dbReference type="NCBI Taxonomy" id="32062"/>
    <lineage>
        <taxon>Bacteria</taxon>
        <taxon>Thermotogati</taxon>
        <taxon>Deinococcota</taxon>
        <taxon>Deinococci</taxon>
        <taxon>Deinococcales</taxon>
        <taxon>Deinococcaceae</taxon>
        <taxon>Deinococcus</taxon>
    </lineage>
</organism>
<comment type="caution">
    <text evidence="3">The sequence shown here is derived from an EMBL/GenBank/DDBJ whole genome shotgun (WGS) entry which is preliminary data.</text>
</comment>
<keyword evidence="4" id="KW-1185">Reference proteome</keyword>
<feature type="region of interest" description="Disordered" evidence="1">
    <location>
        <begin position="112"/>
        <end position="161"/>
    </location>
</feature>
<proteinExistence type="predicted"/>
<gene>
    <name evidence="3" type="ORF">EJ104_00760</name>
</gene>
<reference evidence="3 4" key="1">
    <citation type="submission" date="2018-12" db="EMBL/GenBank/DDBJ databases">
        <title>Deinococcus radiophilus ATCC 27603 genome sequencing and assembly.</title>
        <authorList>
            <person name="Maclea K.S."/>
            <person name="Maynard C.R."/>
        </authorList>
    </citation>
    <scope>NUCLEOTIDE SEQUENCE [LARGE SCALE GENOMIC DNA]</scope>
    <source>
        <strain evidence="3 4">ATCC 27603</strain>
    </source>
</reference>
<feature type="chain" id="PRO_5019502015" description="DUF1190 domain-containing protein" evidence="2">
    <location>
        <begin position="23"/>
        <end position="161"/>
    </location>
</feature>
<keyword evidence="2" id="KW-0732">Signal</keyword>
<feature type="signal peptide" evidence="2">
    <location>
        <begin position="1"/>
        <end position="22"/>
    </location>
</feature>
<evidence type="ECO:0008006" key="5">
    <source>
        <dbReference type="Google" id="ProtNLM"/>
    </source>
</evidence>
<name>A0A431W5Y2_9DEIO</name>
<evidence type="ECO:0000256" key="1">
    <source>
        <dbReference type="SAM" id="MobiDB-lite"/>
    </source>
</evidence>
<protein>
    <recommendedName>
        <fullName evidence="5">DUF1190 domain-containing protein</fullName>
    </recommendedName>
</protein>
<evidence type="ECO:0000256" key="2">
    <source>
        <dbReference type="SAM" id="SignalP"/>
    </source>
</evidence>